<gene>
    <name evidence="3" type="ORF">HFQ381_LOCUS5062</name>
</gene>
<evidence type="ECO:0000256" key="1">
    <source>
        <dbReference type="ARBA" id="ARBA00022729"/>
    </source>
</evidence>
<accession>A0A819Z0L2</accession>
<dbReference type="InterPro" id="IPR052177">
    <property type="entry name" value="Divisome_Glycosyl_Hydrolase"/>
</dbReference>
<dbReference type="PANTHER" id="PTHR43405">
    <property type="entry name" value="GLYCOSYL HYDROLASE DIGH"/>
    <property type="match status" value="1"/>
</dbReference>
<dbReference type="InterPro" id="IPR032675">
    <property type="entry name" value="LRR_dom_sf"/>
</dbReference>
<dbReference type="PROSITE" id="PS50181">
    <property type="entry name" value="FBOX"/>
    <property type="match status" value="1"/>
</dbReference>
<proteinExistence type="predicted"/>
<sequence length="934" mass="105359">MSDKKDLCLLALPIEVIFHILDELDEFTIIFYVRNVCTQLKTITDTYYEYQSFTELAIEDRNLDEEKMQFLAQSLKDNTLVKTLILAWNRFYGVGIQYLTDAIKINRTLTTLDFRSNAIGDHEAQSIGNILLVNTTLMTLHLHTNEMSNRGIHYLANALEHNTTLTTLSLYNNKINIQSSTYLANVLQNNTTITMLYLCNNKLGAQETKHLADGLKTNRTVQELHIVDNEINNLGTKYLADALENNSTLTILDLENNSIRDEGIQYLAKIFKNNTTLTTLDLGNNTIGFNGIKYLTDSLQEDTALSILNLYNNYIGSTGARYLAKILRINKVKLTVLHLGSNRIGIEGISDLAIAIGNNTTLTSLNLERNQLLSEGAKYLADALKTNTSIITLNLARNVIGDQGTQYVANLLENNSTLVTLHLGENNIGDAGIECLAQALKINNTLTTLTLDHNRIQFQGAFDFANALQNNKTLKSLDLDYKEMVAEEAQYFARTSRKIKTLTTLLSYHIQADTCNTYNHPQYGIGQCINQSECPNALYLSGLCESKPSNIQCCFSVEPMKEEFRAIWIATVTNIDWPSSGTASPAQQQSELLDILNKVQELNMNAVVFQVRPASDALYFSALEPWSYYLTGKHGVAPSPFWDPLAFIVNEAHKRNIEVHAWLNPYRARTAGATYALASTNMAKRFPQYAYTYGQYIWMDPGATEVQQFTVNVTEDIVTRYAVDGIHIDDYFYPYSDGTEFPDAATYAAYQAQGGHLNKSDWRRSNVNTLIQSMYTRIHAVRPKVKFGISPFGIWKSGIPAGISGLSSYDELYCDSRMWLEEGLLDYMTPQLYWAIDPPAQSYPVLLNWWLQQSAKGRHVYAGNAAYKMTQGTVQWDAHEIVRQINITRSMQDRLALGNVFFSTKEIMRNAKGIQSELAILYKKKAIIPKMKWL</sequence>
<dbReference type="SUPFAM" id="SSF51445">
    <property type="entry name" value="(Trans)glycosidases"/>
    <property type="match status" value="1"/>
</dbReference>
<dbReference type="PANTHER" id="PTHR43405:SF1">
    <property type="entry name" value="GLYCOSYL HYDROLASE DIGH"/>
    <property type="match status" value="1"/>
</dbReference>
<dbReference type="Gene3D" id="3.80.10.10">
    <property type="entry name" value="Ribonuclease Inhibitor"/>
    <property type="match status" value="4"/>
</dbReference>
<dbReference type="InterPro" id="IPR003790">
    <property type="entry name" value="GHL10"/>
</dbReference>
<keyword evidence="1" id="KW-0732">Signal</keyword>
<feature type="domain" description="F-box" evidence="2">
    <location>
        <begin position="6"/>
        <end position="56"/>
    </location>
</feature>
<dbReference type="InterPro" id="IPR017853">
    <property type="entry name" value="GH"/>
</dbReference>
<dbReference type="Pfam" id="PF02638">
    <property type="entry name" value="GHL10"/>
    <property type="match status" value="1"/>
</dbReference>
<name>A0A819Z0L2_9BILA</name>
<dbReference type="InterPro" id="IPR001611">
    <property type="entry name" value="Leu-rich_rpt"/>
</dbReference>
<dbReference type="Pfam" id="PF13516">
    <property type="entry name" value="LRR_6"/>
    <property type="match status" value="8"/>
</dbReference>
<dbReference type="SMART" id="SM00368">
    <property type="entry name" value="LRR_RI"/>
    <property type="match status" value="13"/>
</dbReference>
<comment type="caution">
    <text evidence="3">The sequence shown here is derived from an EMBL/GenBank/DDBJ whole genome shotgun (WGS) entry which is preliminary data.</text>
</comment>
<dbReference type="EMBL" id="CAJOBO010000207">
    <property type="protein sequence ID" value="CAF4162560.1"/>
    <property type="molecule type" value="Genomic_DNA"/>
</dbReference>
<evidence type="ECO:0000259" key="2">
    <source>
        <dbReference type="PROSITE" id="PS50181"/>
    </source>
</evidence>
<dbReference type="Proteomes" id="UP000663851">
    <property type="component" value="Unassembled WGS sequence"/>
</dbReference>
<reference evidence="3" key="1">
    <citation type="submission" date="2021-02" db="EMBL/GenBank/DDBJ databases">
        <authorList>
            <person name="Nowell W R."/>
        </authorList>
    </citation>
    <scope>NUCLEOTIDE SEQUENCE</scope>
</reference>
<organism evidence="3 4">
    <name type="scientific">Rotaria socialis</name>
    <dbReference type="NCBI Taxonomy" id="392032"/>
    <lineage>
        <taxon>Eukaryota</taxon>
        <taxon>Metazoa</taxon>
        <taxon>Spiralia</taxon>
        <taxon>Gnathifera</taxon>
        <taxon>Rotifera</taxon>
        <taxon>Eurotatoria</taxon>
        <taxon>Bdelloidea</taxon>
        <taxon>Philodinida</taxon>
        <taxon>Philodinidae</taxon>
        <taxon>Rotaria</taxon>
    </lineage>
</organism>
<dbReference type="CDD" id="cd00116">
    <property type="entry name" value="LRR_RI"/>
    <property type="match status" value="1"/>
</dbReference>
<dbReference type="SMART" id="SM00365">
    <property type="entry name" value="LRR_SD22"/>
    <property type="match status" value="5"/>
</dbReference>
<evidence type="ECO:0000313" key="4">
    <source>
        <dbReference type="Proteomes" id="UP000663851"/>
    </source>
</evidence>
<dbReference type="Gene3D" id="3.20.20.80">
    <property type="entry name" value="Glycosidases"/>
    <property type="match status" value="1"/>
</dbReference>
<protein>
    <recommendedName>
        <fullName evidence="2">F-box domain-containing protein</fullName>
    </recommendedName>
</protein>
<dbReference type="SUPFAM" id="SSF52047">
    <property type="entry name" value="RNI-like"/>
    <property type="match status" value="2"/>
</dbReference>
<evidence type="ECO:0000313" key="3">
    <source>
        <dbReference type="EMBL" id="CAF4162560.1"/>
    </source>
</evidence>
<dbReference type="InterPro" id="IPR001810">
    <property type="entry name" value="F-box_dom"/>
</dbReference>
<dbReference type="AlphaFoldDB" id="A0A819Z0L2"/>